<comment type="caution">
    <text evidence="1">The sequence shown here is derived from an EMBL/GenBank/DDBJ whole genome shotgun (WGS) entry which is preliminary data.</text>
</comment>
<sequence>MKKPLLIFSIILVLLTIGFFSFRKYTKSSSPAALAEFHQKGIDIDVNYSRPSKKKRFIFGREQDKAVVPYGKVWRTGANEATLIKIGEGIVFAGKPVKSGTYSIWTIPGQSEWKVILNRETSQWGTDYNDGQDFLKADVPIRINRKVEELFKIYFEEQPSGINMILSWDQTEAIIPIQLQ</sequence>
<evidence type="ECO:0000313" key="1">
    <source>
        <dbReference type="EMBL" id="TKT91159.1"/>
    </source>
</evidence>
<dbReference type="InterPro" id="IPR021314">
    <property type="entry name" value="DUF2911"/>
</dbReference>
<dbReference type="Pfam" id="PF11138">
    <property type="entry name" value="DUF2911"/>
    <property type="match status" value="1"/>
</dbReference>
<evidence type="ECO:0000313" key="2">
    <source>
        <dbReference type="Proteomes" id="UP000304900"/>
    </source>
</evidence>
<dbReference type="AlphaFoldDB" id="A0A4U6D1Q2"/>
<dbReference type="RefSeq" id="WP_137341020.1">
    <property type="nucleotide sequence ID" value="NZ_BSQH01000013.1"/>
</dbReference>
<dbReference type="EMBL" id="SZVO01000007">
    <property type="protein sequence ID" value="TKT91159.1"/>
    <property type="molecule type" value="Genomic_DNA"/>
</dbReference>
<organism evidence="1 2">
    <name type="scientific">Dyadobacter frigoris</name>
    <dbReference type="NCBI Taxonomy" id="2576211"/>
    <lineage>
        <taxon>Bacteria</taxon>
        <taxon>Pseudomonadati</taxon>
        <taxon>Bacteroidota</taxon>
        <taxon>Cytophagia</taxon>
        <taxon>Cytophagales</taxon>
        <taxon>Spirosomataceae</taxon>
        <taxon>Dyadobacter</taxon>
    </lineage>
</organism>
<protein>
    <submittedName>
        <fullName evidence="1">DUF2911 domain-containing protein</fullName>
    </submittedName>
</protein>
<reference evidence="1 2" key="1">
    <citation type="submission" date="2019-05" db="EMBL/GenBank/DDBJ databases">
        <title>Dyadobacter AR-3-8 sp. nov., isolated from arctic soil.</title>
        <authorList>
            <person name="Chaudhary D.K."/>
        </authorList>
    </citation>
    <scope>NUCLEOTIDE SEQUENCE [LARGE SCALE GENOMIC DNA]</scope>
    <source>
        <strain evidence="1 2">AR-3-8</strain>
    </source>
</reference>
<name>A0A4U6D1Q2_9BACT</name>
<dbReference type="Proteomes" id="UP000304900">
    <property type="component" value="Unassembled WGS sequence"/>
</dbReference>
<gene>
    <name evidence="1" type="ORF">FDK13_16030</name>
</gene>
<accession>A0A4U6D1Q2</accession>
<dbReference type="OrthoDB" id="195456at2"/>
<proteinExistence type="predicted"/>
<keyword evidence="2" id="KW-1185">Reference proteome</keyword>